<protein>
    <submittedName>
        <fullName evidence="1">Uncharacterized protein</fullName>
    </submittedName>
</protein>
<gene>
    <name evidence="1" type="ORF">BTN92_06015</name>
</gene>
<dbReference type="Proteomes" id="UP000189299">
    <property type="component" value="Unassembled WGS sequence"/>
</dbReference>
<name>A0A1V2UKD0_ENTMU</name>
<dbReference type="AlphaFoldDB" id="A0A1V2UKD0"/>
<evidence type="ECO:0000313" key="2">
    <source>
        <dbReference type="Proteomes" id="UP000189299"/>
    </source>
</evidence>
<proteinExistence type="predicted"/>
<reference evidence="1 2" key="1">
    <citation type="submission" date="2016-12" db="EMBL/GenBank/DDBJ databases">
        <authorList>
            <person name="Song W.-J."/>
            <person name="Kurnit D.M."/>
        </authorList>
    </citation>
    <scope>NUCLEOTIDE SEQUENCE [LARGE SCALE GENOMIC DNA]</scope>
    <source>
        <strain evidence="1 2">CGB1038-1_S1</strain>
    </source>
</reference>
<dbReference type="RefSeq" id="WP_062805458.1">
    <property type="nucleotide sequence ID" value="NZ_CABMMO010000004.1"/>
</dbReference>
<organism evidence="1 2">
    <name type="scientific">Enterococcus mundtii</name>
    <dbReference type="NCBI Taxonomy" id="53346"/>
    <lineage>
        <taxon>Bacteria</taxon>
        <taxon>Bacillati</taxon>
        <taxon>Bacillota</taxon>
        <taxon>Bacilli</taxon>
        <taxon>Lactobacillales</taxon>
        <taxon>Enterococcaceae</taxon>
        <taxon>Enterococcus</taxon>
    </lineage>
</organism>
<dbReference type="EMBL" id="MSTR01000004">
    <property type="protein sequence ID" value="ONN43858.1"/>
    <property type="molecule type" value="Genomic_DNA"/>
</dbReference>
<sequence>MKYFKQILIASIVISGLFLFTERHNANTNLAIAEYTSISIEPLGSKIIYHTRRSTTLAGLTNTMIYNDGIYCGQLTLQSWSYEKDFSTGRMWSVGIYKGTVRSNGGCPIG</sequence>
<accession>A0A1V2UKD0</accession>
<evidence type="ECO:0000313" key="1">
    <source>
        <dbReference type="EMBL" id="ONN43858.1"/>
    </source>
</evidence>
<comment type="caution">
    <text evidence="1">The sequence shown here is derived from an EMBL/GenBank/DDBJ whole genome shotgun (WGS) entry which is preliminary data.</text>
</comment>